<dbReference type="EMBL" id="CAXIEN010000088">
    <property type="protein sequence ID" value="CAL1275767.1"/>
    <property type="molecule type" value="Genomic_DNA"/>
</dbReference>
<gene>
    <name evidence="1" type="ORF">LARSCL_LOCUS8287</name>
</gene>
<dbReference type="Proteomes" id="UP001497382">
    <property type="component" value="Unassembled WGS sequence"/>
</dbReference>
<reference evidence="1 2" key="1">
    <citation type="submission" date="2024-04" db="EMBL/GenBank/DDBJ databases">
        <authorList>
            <person name="Rising A."/>
            <person name="Reimegard J."/>
            <person name="Sonavane S."/>
            <person name="Akerstrom W."/>
            <person name="Nylinder S."/>
            <person name="Hedman E."/>
            <person name="Kallberg Y."/>
        </authorList>
    </citation>
    <scope>NUCLEOTIDE SEQUENCE [LARGE SCALE GENOMIC DNA]</scope>
</reference>
<name>A0AAV1ZVE6_9ARAC</name>
<dbReference type="AlphaFoldDB" id="A0AAV1ZVE6"/>
<accession>A0AAV1ZVE6</accession>
<evidence type="ECO:0000313" key="1">
    <source>
        <dbReference type="EMBL" id="CAL1275767.1"/>
    </source>
</evidence>
<keyword evidence="2" id="KW-1185">Reference proteome</keyword>
<comment type="caution">
    <text evidence="1">The sequence shown here is derived from an EMBL/GenBank/DDBJ whole genome shotgun (WGS) entry which is preliminary data.</text>
</comment>
<protein>
    <submittedName>
        <fullName evidence="1">Uncharacterized protein</fullName>
    </submittedName>
</protein>
<organism evidence="1 2">
    <name type="scientific">Larinioides sclopetarius</name>
    <dbReference type="NCBI Taxonomy" id="280406"/>
    <lineage>
        <taxon>Eukaryota</taxon>
        <taxon>Metazoa</taxon>
        <taxon>Ecdysozoa</taxon>
        <taxon>Arthropoda</taxon>
        <taxon>Chelicerata</taxon>
        <taxon>Arachnida</taxon>
        <taxon>Araneae</taxon>
        <taxon>Araneomorphae</taxon>
        <taxon>Entelegynae</taxon>
        <taxon>Araneoidea</taxon>
        <taxon>Araneidae</taxon>
        <taxon>Larinioides</taxon>
    </lineage>
</organism>
<evidence type="ECO:0000313" key="2">
    <source>
        <dbReference type="Proteomes" id="UP001497382"/>
    </source>
</evidence>
<proteinExistence type="predicted"/>
<sequence>MAKSRNIFVCASYHFVSDIFRGSNLCEGFISYVAVCPT</sequence>